<evidence type="ECO:0000256" key="1">
    <source>
        <dbReference type="SAM" id="MobiDB-lite"/>
    </source>
</evidence>
<accession>A0ABT4HQH9</accession>
<dbReference type="EMBL" id="JAPQYE010000033">
    <property type="protein sequence ID" value="MCZ0732507.1"/>
    <property type="molecule type" value="Genomic_DNA"/>
</dbReference>
<evidence type="ECO:0000313" key="3">
    <source>
        <dbReference type="Proteomes" id="UP001084650"/>
    </source>
</evidence>
<feature type="compositionally biased region" description="Low complexity" evidence="1">
    <location>
        <begin position="18"/>
        <end position="45"/>
    </location>
</feature>
<keyword evidence="3" id="KW-1185">Reference proteome</keyword>
<comment type="caution">
    <text evidence="2">The sequence shown here is derived from an EMBL/GenBank/DDBJ whole genome shotgun (WGS) entry which is preliminary data.</text>
</comment>
<organism evidence="2 3">
    <name type="scientific">Mycolicibacterium iranicum</name>
    <name type="common">Mycobacterium iranicum</name>
    <dbReference type="NCBI Taxonomy" id="912594"/>
    <lineage>
        <taxon>Bacteria</taxon>
        <taxon>Bacillati</taxon>
        <taxon>Actinomycetota</taxon>
        <taxon>Actinomycetes</taxon>
        <taxon>Mycobacteriales</taxon>
        <taxon>Mycobacteriaceae</taxon>
        <taxon>Mycolicibacterium</taxon>
    </lineage>
</organism>
<dbReference type="Proteomes" id="UP001084650">
    <property type="component" value="Unassembled WGS sequence"/>
</dbReference>
<evidence type="ECO:0000313" key="2">
    <source>
        <dbReference type="EMBL" id="MCZ0732507.1"/>
    </source>
</evidence>
<sequence>MSSAADRIKANAERLRTKAPAKPAAADDGVSEVAPAARPAPGGVRQKNVRRTVDLSPSAHRGLDNWQRAAADRLGLARVTGQDVLAALVDRLLADDELAEQIVRAIAAQRS</sequence>
<feature type="region of interest" description="Disordered" evidence="1">
    <location>
        <begin position="1"/>
        <end position="48"/>
    </location>
</feature>
<evidence type="ECO:0008006" key="4">
    <source>
        <dbReference type="Google" id="ProtNLM"/>
    </source>
</evidence>
<name>A0ABT4HQH9_MYCIR</name>
<reference evidence="2" key="1">
    <citation type="submission" date="2022-12" db="EMBL/GenBank/DDBJ databases">
        <title>Whole genome sequence of Mycolicibacterium iranicum strain SBH312.</title>
        <authorList>
            <person name="Jani J."/>
            <person name="Arifin Mustapha Z."/>
            <person name="Ahmed K."/>
            <person name="Kai Ling C."/>
        </authorList>
    </citation>
    <scope>NUCLEOTIDE SEQUENCE</scope>
    <source>
        <strain evidence="2">SBH312</strain>
    </source>
</reference>
<dbReference type="RefSeq" id="WP_268788151.1">
    <property type="nucleotide sequence ID" value="NZ_JAPQYE010000033.1"/>
</dbReference>
<protein>
    <recommendedName>
        <fullName evidence="4">ATPase</fullName>
    </recommendedName>
</protein>
<gene>
    <name evidence="2" type="ORF">OY187_31125</name>
</gene>
<feature type="compositionally biased region" description="Basic and acidic residues" evidence="1">
    <location>
        <begin position="1"/>
        <end position="16"/>
    </location>
</feature>
<proteinExistence type="predicted"/>